<organism evidence="9 10">
    <name type="scientific">Protea cynaroides</name>
    <dbReference type="NCBI Taxonomy" id="273540"/>
    <lineage>
        <taxon>Eukaryota</taxon>
        <taxon>Viridiplantae</taxon>
        <taxon>Streptophyta</taxon>
        <taxon>Embryophyta</taxon>
        <taxon>Tracheophyta</taxon>
        <taxon>Spermatophyta</taxon>
        <taxon>Magnoliopsida</taxon>
        <taxon>Proteales</taxon>
        <taxon>Proteaceae</taxon>
        <taxon>Protea</taxon>
    </lineage>
</organism>
<evidence type="ECO:0000256" key="8">
    <source>
        <dbReference type="ARBA" id="ARBA00023276"/>
    </source>
</evidence>
<keyword evidence="5" id="KW-1133">Transmembrane helix</keyword>
<evidence type="ECO:0000256" key="1">
    <source>
        <dbReference type="ARBA" id="ARBA00004141"/>
    </source>
</evidence>
<evidence type="ECO:0000256" key="4">
    <source>
        <dbReference type="ARBA" id="ARBA00022692"/>
    </source>
</evidence>
<evidence type="ECO:0000313" key="9">
    <source>
        <dbReference type="EMBL" id="KAJ4969309.1"/>
    </source>
</evidence>
<name>A0A9Q0KFF6_9MAGN</name>
<gene>
    <name evidence="9" type="ORF">NE237_016010</name>
</gene>
<evidence type="ECO:0000256" key="5">
    <source>
        <dbReference type="ARBA" id="ARBA00022989"/>
    </source>
</evidence>
<comment type="subcellular location">
    <subcellularLocation>
        <location evidence="1">Membrane</location>
        <topology evidence="1">Multi-pass membrane protein</topology>
    </subcellularLocation>
</comment>
<comment type="caution">
    <text evidence="9">The sequence shown here is derived from an EMBL/GenBank/DDBJ whole genome shotgun (WGS) entry which is preliminary data.</text>
</comment>
<dbReference type="EMBL" id="JAMYWD010000006">
    <property type="protein sequence ID" value="KAJ4969309.1"/>
    <property type="molecule type" value="Genomic_DNA"/>
</dbReference>
<dbReference type="AlphaFoldDB" id="A0A9Q0KFF6"/>
<evidence type="ECO:0000313" key="10">
    <source>
        <dbReference type="Proteomes" id="UP001141806"/>
    </source>
</evidence>
<dbReference type="SUPFAM" id="SSF161077">
    <property type="entry name" value="Photosystem II antenna protein-like"/>
    <property type="match status" value="1"/>
</dbReference>
<keyword evidence="4" id="KW-0812">Transmembrane</keyword>
<evidence type="ECO:0000256" key="6">
    <source>
        <dbReference type="ARBA" id="ARBA00022991"/>
    </source>
</evidence>
<evidence type="ECO:0000256" key="3">
    <source>
        <dbReference type="ARBA" id="ARBA00022531"/>
    </source>
</evidence>
<keyword evidence="3" id="KW-0602">Photosynthesis</keyword>
<dbReference type="GO" id="GO:0016168">
    <property type="term" value="F:chlorophyll binding"/>
    <property type="evidence" value="ECO:0007669"/>
    <property type="project" value="UniProtKB-KW"/>
</dbReference>
<dbReference type="Pfam" id="PF00421">
    <property type="entry name" value="PSII"/>
    <property type="match status" value="1"/>
</dbReference>
<dbReference type="InterPro" id="IPR036001">
    <property type="entry name" value="PS_II_antenna-like_sf"/>
</dbReference>
<protein>
    <submittedName>
        <fullName evidence="9">Uncharacterized protein</fullName>
    </submittedName>
</protein>
<dbReference type="InterPro" id="IPR000932">
    <property type="entry name" value="PS_antenna-like"/>
</dbReference>
<dbReference type="OrthoDB" id="1926060at2759"/>
<sequence length="214" mass="23216">MKTLYSLRRFYSVEMFFNGTLALAGRDQETTGNARLINLSDKLLGAHVAHAGLIVLWAGAMDLFEVAHFVPEKPSQCIFYGSLMLIQSPSKAGALEVDTEAFSPAGQGMLVSPYGPNKKGATLTRLQAVGGIYSNGWQDWPMHWLSYAQALTESPITAHPMGKYCGMNLALPMISASHFCASTITASIYCAMYFSACIHIKLVHIQTPLAAPIP</sequence>
<dbReference type="Proteomes" id="UP001141806">
    <property type="component" value="Unassembled WGS sequence"/>
</dbReference>
<reference evidence="9" key="1">
    <citation type="journal article" date="2023" name="Plant J.">
        <title>The genome of the king protea, Protea cynaroides.</title>
        <authorList>
            <person name="Chang J."/>
            <person name="Duong T.A."/>
            <person name="Schoeman C."/>
            <person name="Ma X."/>
            <person name="Roodt D."/>
            <person name="Barker N."/>
            <person name="Li Z."/>
            <person name="Van de Peer Y."/>
            <person name="Mizrachi E."/>
        </authorList>
    </citation>
    <scope>NUCLEOTIDE SEQUENCE</scope>
    <source>
        <tissue evidence="9">Young leaves</tissue>
    </source>
</reference>
<evidence type="ECO:0000256" key="2">
    <source>
        <dbReference type="ARBA" id="ARBA00022494"/>
    </source>
</evidence>
<keyword evidence="8" id="KW-0604">Photosystem II</keyword>
<keyword evidence="10" id="KW-1185">Reference proteome</keyword>
<evidence type="ECO:0000256" key="7">
    <source>
        <dbReference type="ARBA" id="ARBA00023136"/>
    </source>
</evidence>
<keyword evidence="2" id="KW-0148">Chlorophyll</keyword>
<keyword evidence="6" id="KW-0157">Chromophore</keyword>
<dbReference type="GO" id="GO:0009523">
    <property type="term" value="C:photosystem II"/>
    <property type="evidence" value="ECO:0007669"/>
    <property type="project" value="UniProtKB-KW"/>
</dbReference>
<dbReference type="GO" id="GO:0009767">
    <property type="term" value="P:photosynthetic electron transport chain"/>
    <property type="evidence" value="ECO:0007669"/>
    <property type="project" value="InterPro"/>
</dbReference>
<proteinExistence type="predicted"/>
<accession>A0A9Q0KFF6</accession>
<keyword evidence="7" id="KW-0472">Membrane</keyword>